<dbReference type="PANTHER" id="PTHR21503:SF8">
    <property type="entry name" value="F-BOX ASSOCIATED DOMAIN-CONTAINING PROTEIN-RELATED"/>
    <property type="match status" value="1"/>
</dbReference>
<evidence type="ECO:0000259" key="1">
    <source>
        <dbReference type="Pfam" id="PF07735"/>
    </source>
</evidence>
<dbReference type="PANTHER" id="PTHR21503">
    <property type="entry name" value="F-BOX-CONTAINING HYPOTHETICAL PROTEIN C.ELEGANS"/>
    <property type="match status" value="1"/>
</dbReference>
<protein>
    <recommendedName>
        <fullName evidence="1">Sdz-33 F-box domain-containing protein</fullName>
    </recommendedName>
</protein>
<proteinExistence type="predicted"/>
<gene>
    <name evidence="2" type="primary">Cnig_chr_IV.g15062</name>
    <name evidence="2" type="ORF">B9Z55_015062</name>
</gene>
<dbReference type="AlphaFoldDB" id="A0A2G5U8H6"/>
<feature type="domain" description="Sdz-33 F-box" evidence="1">
    <location>
        <begin position="149"/>
        <end position="206"/>
    </location>
</feature>
<sequence>MFEVEIILQMMATLRTTKGNNLEAFSIPYLDRDRFDMKDIPESATFSFSNDSLASLTLSIDGITRFLKCDIDSLNIDCTHCIGMMPQIFGWLNERQQSINHLTINYQAERDVEDLDFILKNMNVIESFFIYVGTLPDGMRPLNPKFKCDFLRVTDVPSNNWMCLNDISNSDCKHIHLGASEFTPREWNMFLKSWRDGSNQRMEYITANIIDSEDMISELTDGLNVEERDESLIRTFVLISTPWAFRGGLDIKRQDGKVATVVIGPIMHVYDDGKQIRALTIVVWPRGTN</sequence>
<keyword evidence="3" id="KW-1185">Reference proteome</keyword>
<accession>A0A2G5U8H6</accession>
<organism evidence="2 3">
    <name type="scientific">Caenorhabditis nigoni</name>
    <dbReference type="NCBI Taxonomy" id="1611254"/>
    <lineage>
        <taxon>Eukaryota</taxon>
        <taxon>Metazoa</taxon>
        <taxon>Ecdysozoa</taxon>
        <taxon>Nematoda</taxon>
        <taxon>Chromadorea</taxon>
        <taxon>Rhabditida</taxon>
        <taxon>Rhabditina</taxon>
        <taxon>Rhabditomorpha</taxon>
        <taxon>Rhabditoidea</taxon>
        <taxon>Rhabditidae</taxon>
        <taxon>Peloderinae</taxon>
        <taxon>Caenorhabditis</taxon>
    </lineage>
</organism>
<dbReference type="Pfam" id="PF07735">
    <property type="entry name" value="FBA_2"/>
    <property type="match status" value="1"/>
</dbReference>
<dbReference type="InterPro" id="IPR012885">
    <property type="entry name" value="F-box_Sdz-33"/>
</dbReference>
<dbReference type="Proteomes" id="UP000230233">
    <property type="component" value="Chromosome IV"/>
</dbReference>
<dbReference type="OrthoDB" id="5842403at2759"/>
<dbReference type="EMBL" id="PDUG01000004">
    <property type="protein sequence ID" value="PIC35834.1"/>
    <property type="molecule type" value="Genomic_DNA"/>
</dbReference>
<comment type="caution">
    <text evidence="2">The sequence shown here is derived from an EMBL/GenBank/DDBJ whole genome shotgun (WGS) entry which is preliminary data.</text>
</comment>
<evidence type="ECO:0000313" key="2">
    <source>
        <dbReference type="EMBL" id="PIC35834.1"/>
    </source>
</evidence>
<evidence type="ECO:0000313" key="3">
    <source>
        <dbReference type="Proteomes" id="UP000230233"/>
    </source>
</evidence>
<name>A0A2G5U8H6_9PELO</name>
<reference evidence="3" key="1">
    <citation type="submission" date="2017-10" db="EMBL/GenBank/DDBJ databases">
        <title>Rapid genome shrinkage in a self-fertile nematode reveals novel sperm competition proteins.</title>
        <authorList>
            <person name="Yin D."/>
            <person name="Schwarz E.M."/>
            <person name="Thomas C.G."/>
            <person name="Felde R.L."/>
            <person name="Korf I.F."/>
            <person name="Cutter A.D."/>
            <person name="Schartner C.M."/>
            <person name="Ralston E.J."/>
            <person name="Meyer B.J."/>
            <person name="Haag E.S."/>
        </authorList>
    </citation>
    <scope>NUCLEOTIDE SEQUENCE [LARGE SCALE GENOMIC DNA]</scope>
    <source>
        <strain evidence="3">JU1422</strain>
    </source>
</reference>